<proteinExistence type="predicted"/>
<evidence type="ECO:0000313" key="2">
    <source>
        <dbReference type="EnsemblMetazoa" id="GPAI005209-PA"/>
    </source>
</evidence>
<dbReference type="VEuPathDB" id="VectorBase:GPAI005209"/>
<evidence type="ECO:0000256" key="1">
    <source>
        <dbReference type="SAM" id="MobiDB-lite"/>
    </source>
</evidence>
<evidence type="ECO:0000313" key="3">
    <source>
        <dbReference type="Proteomes" id="UP000092445"/>
    </source>
</evidence>
<dbReference type="Proteomes" id="UP000092445">
    <property type="component" value="Unassembled WGS sequence"/>
</dbReference>
<feature type="compositionally biased region" description="Low complexity" evidence="1">
    <location>
        <begin position="66"/>
        <end position="75"/>
    </location>
</feature>
<dbReference type="AlphaFoldDB" id="A0A1A9Z6A7"/>
<organism evidence="2 3">
    <name type="scientific">Glossina pallidipes</name>
    <name type="common">Tsetse fly</name>
    <dbReference type="NCBI Taxonomy" id="7398"/>
    <lineage>
        <taxon>Eukaryota</taxon>
        <taxon>Metazoa</taxon>
        <taxon>Ecdysozoa</taxon>
        <taxon>Arthropoda</taxon>
        <taxon>Hexapoda</taxon>
        <taxon>Insecta</taxon>
        <taxon>Pterygota</taxon>
        <taxon>Neoptera</taxon>
        <taxon>Endopterygota</taxon>
        <taxon>Diptera</taxon>
        <taxon>Brachycera</taxon>
        <taxon>Muscomorpha</taxon>
        <taxon>Hippoboscoidea</taxon>
        <taxon>Glossinidae</taxon>
        <taxon>Glossina</taxon>
    </lineage>
</organism>
<sequence length="135" mass="15211">MHDITNMIPSFDARHKTHAVYHAAILDFECGVEKKKTVNLNVALLVRSACDFWIQKKTKKKKKKNNGNSGSSKSNLSAQLETGKMFPVLVKALFQRTPPLHPLKDVPGRVQKIRLITHSSAHKVNEIVVMQIDDN</sequence>
<dbReference type="EnsemblMetazoa" id="GPAI005209-RA">
    <property type="protein sequence ID" value="GPAI005209-PA"/>
    <property type="gene ID" value="GPAI005209"/>
</dbReference>
<reference evidence="3" key="1">
    <citation type="submission" date="2014-03" db="EMBL/GenBank/DDBJ databases">
        <authorList>
            <person name="Aksoy S."/>
            <person name="Warren W."/>
            <person name="Wilson R.K."/>
        </authorList>
    </citation>
    <scope>NUCLEOTIDE SEQUENCE [LARGE SCALE GENOMIC DNA]</scope>
    <source>
        <strain evidence="3">IAEA</strain>
    </source>
</reference>
<accession>A0A1A9Z6A7</accession>
<keyword evidence="3" id="KW-1185">Reference proteome</keyword>
<name>A0A1A9Z6A7_GLOPL</name>
<feature type="region of interest" description="Disordered" evidence="1">
    <location>
        <begin position="57"/>
        <end position="78"/>
    </location>
</feature>
<reference evidence="2" key="2">
    <citation type="submission" date="2020-05" db="UniProtKB">
        <authorList>
            <consortium name="EnsemblMetazoa"/>
        </authorList>
    </citation>
    <scope>IDENTIFICATION</scope>
    <source>
        <strain evidence="2">IAEA</strain>
    </source>
</reference>
<protein>
    <submittedName>
        <fullName evidence="2">Uncharacterized protein</fullName>
    </submittedName>
</protein>